<gene>
    <name evidence="2" type="ORF">GCM10007989_07940</name>
</gene>
<comment type="caution">
    <text evidence="2">The sequence shown here is derived from an EMBL/GenBank/DDBJ whole genome shotgun (WGS) entry which is preliminary data.</text>
</comment>
<evidence type="ECO:0000313" key="3">
    <source>
        <dbReference type="Proteomes" id="UP000646579"/>
    </source>
</evidence>
<reference evidence="2" key="1">
    <citation type="journal article" date="2014" name="Int. J. Syst. Evol. Microbiol.">
        <title>Complete genome sequence of Corynebacterium casei LMG S-19264T (=DSM 44701T), isolated from a smear-ripened cheese.</title>
        <authorList>
            <consortium name="US DOE Joint Genome Institute (JGI-PGF)"/>
            <person name="Walter F."/>
            <person name="Albersmeier A."/>
            <person name="Kalinowski J."/>
            <person name="Ruckert C."/>
        </authorList>
    </citation>
    <scope>NUCLEOTIDE SEQUENCE</scope>
    <source>
        <strain evidence="2">KCTC 32437</strain>
    </source>
</reference>
<feature type="domain" description="N-acetyltransferase" evidence="1">
    <location>
        <begin position="5"/>
        <end position="153"/>
    </location>
</feature>
<reference evidence="2" key="2">
    <citation type="submission" date="2020-09" db="EMBL/GenBank/DDBJ databases">
        <authorList>
            <person name="Sun Q."/>
            <person name="Kim S."/>
        </authorList>
    </citation>
    <scope>NUCLEOTIDE SEQUENCE</scope>
    <source>
        <strain evidence="2">KCTC 32437</strain>
    </source>
</reference>
<dbReference type="AlphaFoldDB" id="A0A918VQG6"/>
<organism evidence="2 3">
    <name type="scientific">Devosia pacifica</name>
    <dbReference type="NCBI Taxonomy" id="1335967"/>
    <lineage>
        <taxon>Bacteria</taxon>
        <taxon>Pseudomonadati</taxon>
        <taxon>Pseudomonadota</taxon>
        <taxon>Alphaproteobacteria</taxon>
        <taxon>Hyphomicrobiales</taxon>
        <taxon>Devosiaceae</taxon>
        <taxon>Devosia</taxon>
    </lineage>
</organism>
<evidence type="ECO:0000259" key="1">
    <source>
        <dbReference type="PROSITE" id="PS51186"/>
    </source>
</evidence>
<accession>A0A918VQG6</accession>
<dbReference type="PROSITE" id="PS51186">
    <property type="entry name" value="GNAT"/>
    <property type="match status" value="1"/>
</dbReference>
<dbReference type="EMBL" id="BMZE01000001">
    <property type="protein sequence ID" value="GHA15574.1"/>
    <property type="molecule type" value="Genomic_DNA"/>
</dbReference>
<protein>
    <recommendedName>
        <fullName evidence="1">N-acetyltransferase domain-containing protein</fullName>
    </recommendedName>
</protein>
<dbReference type="RefSeq" id="WP_189423612.1">
    <property type="nucleotide sequence ID" value="NZ_BMZE01000001.1"/>
</dbReference>
<dbReference type="Proteomes" id="UP000646579">
    <property type="component" value="Unassembled WGS sequence"/>
</dbReference>
<dbReference type="Pfam" id="PF13673">
    <property type="entry name" value="Acetyltransf_10"/>
    <property type="match status" value="1"/>
</dbReference>
<dbReference type="Gene3D" id="3.40.630.30">
    <property type="match status" value="1"/>
</dbReference>
<dbReference type="InterPro" id="IPR016181">
    <property type="entry name" value="Acyl_CoA_acyltransferase"/>
</dbReference>
<keyword evidence="3" id="KW-1185">Reference proteome</keyword>
<proteinExistence type="predicted"/>
<evidence type="ECO:0000313" key="2">
    <source>
        <dbReference type="EMBL" id="GHA15574.1"/>
    </source>
</evidence>
<sequence>MTASLRLQPVRTEHDWTALHAIRRAVLFVPGRPLGHVSYDEDHADDRAPGNQPYVLYDDERGIGTTRLDSRGGDVGVVRLVAILTELQGQGYGRSLQALIDQQAHVNGWHTLYVNAIRTAEGYYTRTGWERHEWDAAELEGISASCVQMRKQL</sequence>
<dbReference type="GO" id="GO:0016747">
    <property type="term" value="F:acyltransferase activity, transferring groups other than amino-acyl groups"/>
    <property type="evidence" value="ECO:0007669"/>
    <property type="project" value="InterPro"/>
</dbReference>
<dbReference type="CDD" id="cd04301">
    <property type="entry name" value="NAT_SF"/>
    <property type="match status" value="1"/>
</dbReference>
<name>A0A918VQG6_9HYPH</name>
<dbReference type="SUPFAM" id="SSF55729">
    <property type="entry name" value="Acyl-CoA N-acyltransferases (Nat)"/>
    <property type="match status" value="1"/>
</dbReference>
<dbReference type="InterPro" id="IPR000182">
    <property type="entry name" value="GNAT_dom"/>
</dbReference>